<evidence type="ECO:0000313" key="3">
    <source>
        <dbReference type="Proteomes" id="UP000780875"/>
    </source>
</evidence>
<reference evidence="2 3" key="1">
    <citation type="submission" date="2021-09" db="EMBL/GenBank/DDBJ databases">
        <title>Whole genome sequence of Nocardioides sp. GBK3QG-3.</title>
        <authorList>
            <person name="Tuo L."/>
        </authorList>
    </citation>
    <scope>NUCLEOTIDE SEQUENCE [LARGE SCALE GENOMIC DNA]</scope>
    <source>
        <strain evidence="2 3">GBK3QG-3</strain>
    </source>
</reference>
<comment type="caution">
    <text evidence="2">The sequence shown here is derived from an EMBL/GenBank/DDBJ whole genome shotgun (WGS) entry which is preliminary data.</text>
</comment>
<dbReference type="Proteomes" id="UP000780875">
    <property type="component" value="Unassembled WGS sequence"/>
</dbReference>
<dbReference type="EMBL" id="JAIQZJ010000001">
    <property type="protein sequence ID" value="MBZ5737512.1"/>
    <property type="molecule type" value="Genomic_DNA"/>
</dbReference>
<feature type="region of interest" description="Disordered" evidence="1">
    <location>
        <begin position="1"/>
        <end position="27"/>
    </location>
</feature>
<gene>
    <name evidence="2" type="ORF">K8U61_05005</name>
</gene>
<evidence type="ECO:0008006" key="4">
    <source>
        <dbReference type="Google" id="ProtNLM"/>
    </source>
</evidence>
<protein>
    <recommendedName>
        <fullName evidence="4">ATP-binding protein</fullName>
    </recommendedName>
</protein>
<dbReference type="RefSeq" id="WP_224121861.1">
    <property type="nucleotide sequence ID" value="NZ_JAIQZJ010000001.1"/>
</dbReference>
<organism evidence="2 3">
    <name type="scientific">Nocardioides mangrovi</name>
    <dbReference type="NCBI Taxonomy" id="2874580"/>
    <lineage>
        <taxon>Bacteria</taxon>
        <taxon>Bacillati</taxon>
        <taxon>Actinomycetota</taxon>
        <taxon>Actinomycetes</taxon>
        <taxon>Propionibacteriales</taxon>
        <taxon>Nocardioidaceae</taxon>
        <taxon>Nocardioides</taxon>
    </lineage>
</organism>
<evidence type="ECO:0000313" key="2">
    <source>
        <dbReference type="EMBL" id="MBZ5737512.1"/>
    </source>
</evidence>
<proteinExistence type="predicted"/>
<evidence type="ECO:0000256" key="1">
    <source>
        <dbReference type="SAM" id="MobiDB-lite"/>
    </source>
</evidence>
<sequence length="578" mass="63012">MANDIKTAADVSSGGPTARGSSPPARLPEIWDSAAQWVAYGLARGLTSERIRHDKSLLYVDGKPVDTYDARDAIGRALESHSSATPAPAPSGQRPKQQEKGPGLKQIIAHIEDHFDFYLTEDGDLFAIEVGAPALPIMLGARGTRLARKVKAHFWNEKDANVPGKVLDDAMEILIAKWAEAGERVTLHLRAYADGGLVVIDLGIPGSSRCVAIRPGNWSVEDQPPAGIFFRRPASLQPLPEPAEDGSWDGFRETLGLAADDERWLLARGWLVASVFGDVPRPILFPIGPPGSGKTNTGHAIVNVLDPRKELGSSFGKSLDDDQVKASSRFLVGYDNLTSVSENLSDHVCRLVTGDSTEKRTLYSDDGLTVLAYKRTGVMTAVTLPYFRSDALERVIPLYFERRETKVAERALRSAFEAAHPAALAALCDGVARVLDRLPDVMAANPQGPRMVDYWMVLLAHDEQCAEAYRLSTKSTLREAGEQDPFASAIRDWVATDALCIKSGTATDLLVAWKRWMGEAGNFFGPHDTYVPRDGTRFSAALTRATETLAAIGVRVDSRKSNGRRVTTINYLKPEEDQ</sequence>
<keyword evidence="3" id="KW-1185">Reference proteome</keyword>
<feature type="region of interest" description="Disordered" evidence="1">
    <location>
        <begin position="79"/>
        <end position="103"/>
    </location>
</feature>
<accession>A0ABS7U9G8</accession>
<name>A0ABS7U9G8_9ACTN</name>